<evidence type="ECO:0000313" key="2">
    <source>
        <dbReference type="Proteomes" id="UP001054252"/>
    </source>
</evidence>
<comment type="caution">
    <text evidence="1">The sequence shown here is derived from an EMBL/GenBank/DDBJ whole genome shotgun (WGS) entry which is preliminary data.</text>
</comment>
<accession>A0AAV5LU91</accession>
<reference evidence="1 2" key="1">
    <citation type="journal article" date="2021" name="Commun. Biol.">
        <title>The genome of Shorea leprosula (Dipterocarpaceae) highlights the ecological relevance of drought in aseasonal tropical rainforests.</title>
        <authorList>
            <person name="Ng K.K.S."/>
            <person name="Kobayashi M.J."/>
            <person name="Fawcett J.A."/>
            <person name="Hatakeyama M."/>
            <person name="Paape T."/>
            <person name="Ng C.H."/>
            <person name="Ang C.C."/>
            <person name="Tnah L.H."/>
            <person name="Lee C.T."/>
            <person name="Nishiyama T."/>
            <person name="Sese J."/>
            <person name="O'Brien M.J."/>
            <person name="Copetti D."/>
            <person name="Mohd Noor M.I."/>
            <person name="Ong R.C."/>
            <person name="Putra M."/>
            <person name="Sireger I.Z."/>
            <person name="Indrioko S."/>
            <person name="Kosugi Y."/>
            <person name="Izuno A."/>
            <person name="Isagi Y."/>
            <person name="Lee S.L."/>
            <person name="Shimizu K.K."/>
        </authorList>
    </citation>
    <scope>NUCLEOTIDE SEQUENCE [LARGE SCALE GENOMIC DNA]</scope>
    <source>
        <strain evidence="1">214</strain>
    </source>
</reference>
<gene>
    <name evidence="1" type="ORF">SLEP1_g48654</name>
</gene>
<protein>
    <submittedName>
        <fullName evidence="1">Uncharacterized protein</fullName>
    </submittedName>
</protein>
<sequence length="41" mass="4958">MIAQLHRKGWHEQLDGSIDAWQRKFKKAKFRQSNNFKENKG</sequence>
<dbReference type="AlphaFoldDB" id="A0AAV5LU91"/>
<keyword evidence="2" id="KW-1185">Reference proteome</keyword>
<evidence type="ECO:0000313" key="1">
    <source>
        <dbReference type="EMBL" id="GKV41075.1"/>
    </source>
</evidence>
<name>A0AAV5LU91_9ROSI</name>
<proteinExistence type="predicted"/>
<dbReference type="EMBL" id="BPVZ01000147">
    <property type="protein sequence ID" value="GKV41075.1"/>
    <property type="molecule type" value="Genomic_DNA"/>
</dbReference>
<dbReference type="Proteomes" id="UP001054252">
    <property type="component" value="Unassembled WGS sequence"/>
</dbReference>
<organism evidence="1 2">
    <name type="scientific">Rubroshorea leprosula</name>
    <dbReference type="NCBI Taxonomy" id="152421"/>
    <lineage>
        <taxon>Eukaryota</taxon>
        <taxon>Viridiplantae</taxon>
        <taxon>Streptophyta</taxon>
        <taxon>Embryophyta</taxon>
        <taxon>Tracheophyta</taxon>
        <taxon>Spermatophyta</taxon>
        <taxon>Magnoliopsida</taxon>
        <taxon>eudicotyledons</taxon>
        <taxon>Gunneridae</taxon>
        <taxon>Pentapetalae</taxon>
        <taxon>rosids</taxon>
        <taxon>malvids</taxon>
        <taxon>Malvales</taxon>
        <taxon>Dipterocarpaceae</taxon>
        <taxon>Rubroshorea</taxon>
    </lineage>
</organism>